<dbReference type="Proteomes" id="UP001228690">
    <property type="component" value="Chromosome"/>
</dbReference>
<dbReference type="InterPro" id="IPR006949">
    <property type="entry name" value="Barrel_Baseplate_J-like"/>
</dbReference>
<evidence type="ECO:0000313" key="3">
    <source>
        <dbReference type="EMBL" id="WGK69442.1"/>
    </source>
</evidence>
<gene>
    <name evidence="3" type="ORF">P0082_00880</name>
</gene>
<dbReference type="PANTHER" id="PTHR37829:SF3">
    <property type="entry name" value="PROTEIN JAYE-RELATED"/>
    <property type="match status" value="1"/>
</dbReference>
<proteinExistence type="predicted"/>
<accession>A0ABY8MHK0</accession>
<evidence type="ECO:0000259" key="2">
    <source>
        <dbReference type="Pfam" id="PF26079"/>
    </source>
</evidence>
<name>A0ABY8MHK0_9SPIO</name>
<dbReference type="InterPro" id="IPR052399">
    <property type="entry name" value="Phage_Baseplate_Assmbl_Protein"/>
</dbReference>
<protein>
    <submittedName>
        <fullName evidence="3">Baseplate J/gp47 family protein</fullName>
    </submittedName>
</protein>
<evidence type="ECO:0000313" key="4">
    <source>
        <dbReference type="Proteomes" id="UP001228690"/>
    </source>
</evidence>
<sequence>MDFPTLETLEQRNLARIHAKFPEVEPGNPTGKGILEVMARMHANAMHLAYGMIDWHTRQLFPQTAEGRYLDNLLDWRPLPRLVTKRAKGTASVSGRVGSLIPKDSVIAANNGQRYRTLSEVKLVGANRIVTVQAVDGGTAANTEGEKGLWETAIAGMTKNVLVSATGGTDSETDAEYRARALETIQRRGTLYGKRGDYAVWAVDSGPEVVRAWEVPNFENKAVLGVLVTGRELADVSDGALENVRTALERNKLVGVLVEVLRAEVSTVDFRLSITPDTPDLRQAVKNAIQTYVRDRQKPQANIALSKLKEQLEKSVQGLNRVAILAPGSDIRTSQRKVPNFGAVQWV</sequence>
<keyword evidence="4" id="KW-1185">Reference proteome</keyword>
<evidence type="ECO:0000259" key="1">
    <source>
        <dbReference type="Pfam" id="PF04865"/>
    </source>
</evidence>
<dbReference type="EMBL" id="CP123443">
    <property type="protein sequence ID" value="WGK69442.1"/>
    <property type="molecule type" value="Genomic_DNA"/>
</dbReference>
<reference evidence="3 4" key="1">
    <citation type="submission" date="2023-04" db="EMBL/GenBank/DDBJ databases">
        <title>Spirochaete genome identified in red abalone sample constitutes a novel genus.</title>
        <authorList>
            <person name="Sharma S.P."/>
            <person name="Purcell C.M."/>
            <person name="Hyde J.R."/>
            <person name="Severin A.J."/>
        </authorList>
    </citation>
    <scope>NUCLEOTIDE SEQUENCE [LARGE SCALE GENOMIC DNA]</scope>
    <source>
        <strain evidence="3 4">SP-2023</strain>
    </source>
</reference>
<organism evidence="3 4">
    <name type="scientific">Candidatus Haliotispira prima</name>
    <dbReference type="NCBI Taxonomy" id="3034016"/>
    <lineage>
        <taxon>Bacteria</taxon>
        <taxon>Pseudomonadati</taxon>
        <taxon>Spirochaetota</taxon>
        <taxon>Spirochaetia</taxon>
        <taxon>Spirochaetales</taxon>
        <taxon>Spirochaetaceae</taxon>
        <taxon>Candidatus Haliotispira</taxon>
    </lineage>
</organism>
<dbReference type="RefSeq" id="WP_326927625.1">
    <property type="nucleotide sequence ID" value="NZ_CP123443.1"/>
</dbReference>
<dbReference type="Pfam" id="PF04865">
    <property type="entry name" value="Baseplate_J"/>
    <property type="match status" value="1"/>
</dbReference>
<dbReference type="Pfam" id="PF26079">
    <property type="entry name" value="Baseplate_J_C"/>
    <property type="match status" value="1"/>
</dbReference>
<dbReference type="InterPro" id="IPR058530">
    <property type="entry name" value="Baseplate_J-like_C"/>
</dbReference>
<feature type="domain" description="Baseplate J-like C-terminal" evidence="2">
    <location>
        <begin position="268"/>
        <end position="346"/>
    </location>
</feature>
<feature type="domain" description="Baseplate protein J-like barrel" evidence="1">
    <location>
        <begin position="91"/>
        <end position="144"/>
    </location>
</feature>
<dbReference type="PANTHER" id="PTHR37829">
    <property type="entry name" value="PHAGE-LIKE ELEMENT PBSX PROTEIN XKDT"/>
    <property type="match status" value="1"/>
</dbReference>